<feature type="domain" description="GFO/IDH/MocA-like oxidoreductase" evidence="2">
    <location>
        <begin position="139"/>
        <end position="238"/>
    </location>
</feature>
<dbReference type="SUPFAM" id="SSF55347">
    <property type="entry name" value="Glyceraldehyde-3-phosphate dehydrogenase-like, C-terminal domain"/>
    <property type="match status" value="1"/>
</dbReference>
<evidence type="ECO:0000313" key="4">
    <source>
        <dbReference type="Proteomes" id="UP000824133"/>
    </source>
</evidence>
<dbReference type="Gene3D" id="3.40.50.720">
    <property type="entry name" value="NAD(P)-binding Rossmann-like Domain"/>
    <property type="match status" value="1"/>
</dbReference>
<dbReference type="GO" id="GO:0000166">
    <property type="term" value="F:nucleotide binding"/>
    <property type="evidence" value="ECO:0007669"/>
    <property type="project" value="InterPro"/>
</dbReference>
<dbReference type="Pfam" id="PF01408">
    <property type="entry name" value="GFO_IDH_MocA"/>
    <property type="match status" value="1"/>
</dbReference>
<dbReference type="Proteomes" id="UP000824133">
    <property type="component" value="Unassembled WGS sequence"/>
</dbReference>
<feature type="domain" description="Gfo/Idh/MocA-like oxidoreductase N-terminal" evidence="1">
    <location>
        <begin position="4"/>
        <end position="121"/>
    </location>
</feature>
<organism evidence="3 4">
    <name type="scientific">Candidatus Olsenella excrementavium</name>
    <dbReference type="NCBI Taxonomy" id="2838709"/>
    <lineage>
        <taxon>Bacteria</taxon>
        <taxon>Bacillati</taxon>
        <taxon>Actinomycetota</taxon>
        <taxon>Coriobacteriia</taxon>
        <taxon>Coriobacteriales</taxon>
        <taxon>Atopobiaceae</taxon>
        <taxon>Olsenella</taxon>
    </lineage>
</organism>
<accession>A0A9D1ZCX1</accession>
<sequence>MGVVRFATIGTSGICERFLEALEEVEGAECVATYSRSLDRARSFGERYGARLFFDDLEELAHRADVDAVYVASPNGLHAAQALAMISGGKHVLVEKSLAACEDQAREVFDAARERGVVVMEAMRNLHVPSFGAIERIVRSELGPVRLATFRFSKVTSRMSRFRSGERLNIFDPAFAGGALMDIGVYCVEPAVALFGRPDTIRALAVTDTVPGCAADDPCDTIDLAGEALLGYGDKVVSLSYGKVSDDLLPSQIAGELGTLVWDQTSCPVNLRIHAHEDRGMLFRMEEMDAQPVPVDVPERDMACEIEDFVAAVNGAGEALALRDRLERVTLDSLAVMDEIRRQTGVRFPFDDGR</sequence>
<evidence type="ECO:0000259" key="1">
    <source>
        <dbReference type="Pfam" id="PF01408"/>
    </source>
</evidence>
<dbReference type="AlphaFoldDB" id="A0A9D1ZCX1"/>
<evidence type="ECO:0000259" key="2">
    <source>
        <dbReference type="Pfam" id="PF22725"/>
    </source>
</evidence>
<proteinExistence type="predicted"/>
<comment type="caution">
    <text evidence="3">The sequence shown here is derived from an EMBL/GenBank/DDBJ whole genome shotgun (WGS) entry which is preliminary data.</text>
</comment>
<reference evidence="3" key="1">
    <citation type="journal article" date="2021" name="PeerJ">
        <title>Extensive microbial diversity within the chicken gut microbiome revealed by metagenomics and culture.</title>
        <authorList>
            <person name="Gilroy R."/>
            <person name="Ravi A."/>
            <person name="Getino M."/>
            <person name="Pursley I."/>
            <person name="Horton D.L."/>
            <person name="Alikhan N.F."/>
            <person name="Baker D."/>
            <person name="Gharbi K."/>
            <person name="Hall N."/>
            <person name="Watson M."/>
            <person name="Adriaenssens E.M."/>
            <person name="Foster-Nyarko E."/>
            <person name="Jarju S."/>
            <person name="Secka A."/>
            <person name="Antonio M."/>
            <person name="Oren A."/>
            <person name="Chaudhuri R.R."/>
            <person name="La Ragione R."/>
            <person name="Hildebrand F."/>
            <person name="Pallen M.J."/>
        </authorList>
    </citation>
    <scope>NUCLEOTIDE SEQUENCE</scope>
    <source>
        <strain evidence="3">ChiHjej10B9-743</strain>
    </source>
</reference>
<dbReference type="PANTHER" id="PTHR43054">
    <property type="match status" value="1"/>
</dbReference>
<dbReference type="EMBL" id="DXCP01000059">
    <property type="protein sequence ID" value="HIY80367.1"/>
    <property type="molecule type" value="Genomic_DNA"/>
</dbReference>
<name>A0A9D1ZCX1_9ACTN</name>
<gene>
    <name evidence="3" type="ORF">IAA42_08060</name>
</gene>
<dbReference type="Gene3D" id="3.30.360.10">
    <property type="entry name" value="Dihydrodipicolinate Reductase, domain 2"/>
    <property type="match status" value="1"/>
</dbReference>
<dbReference type="InterPro" id="IPR000683">
    <property type="entry name" value="Gfo/Idh/MocA-like_OxRdtase_N"/>
</dbReference>
<dbReference type="Pfam" id="PF22725">
    <property type="entry name" value="GFO_IDH_MocA_C3"/>
    <property type="match status" value="1"/>
</dbReference>
<dbReference type="InterPro" id="IPR036291">
    <property type="entry name" value="NAD(P)-bd_dom_sf"/>
</dbReference>
<dbReference type="InterPro" id="IPR055170">
    <property type="entry name" value="GFO_IDH_MocA-like_dom"/>
</dbReference>
<evidence type="ECO:0000313" key="3">
    <source>
        <dbReference type="EMBL" id="HIY80367.1"/>
    </source>
</evidence>
<dbReference type="PANTHER" id="PTHR43054:SF1">
    <property type="entry name" value="SCYLLO-INOSITOL 2-DEHYDROGENASE (NADP(+)) IOLU"/>
    <property type="match status" value="1"/>
</dbReference>
<protein>
    <submittedName>
        <fullName evidence="3">Gfo/Idh/MocA family oxidoreductase</fullName>
    </submittedName>
</protein>
<reference evidence="3" key="2">
    <citation type="submission" date="2021-04" db="EMBL/GenBank/DDBJ databases">
        <authorList>
            <person name="Gilroy R."/>
        </authorList>
    </citation>
    <scope>NUCLEOTIDE SEQUENCE</scope>
    <source>
        <strain evidence="3">ChiHjej10B9-743</strain>
    </source>
</reference>
<dbReference type="SUPFAM" id="SSF51735">
    <property type="entry name" value="NAD(P)-binding Rossmann-fold domains"/>
    <property type="match status" value="1"/>
</dbReference>